<dbReference type="Ensembl" id="ENSLACT00000018616.1">
    <property type="protein sequence ID" value="ENSLACP00000018483.1"/>
    <property type="gene ID" value="ENSLACG00000016275.1"/>
</dbReference>
<dbReference type="PANTHER" id="PTHR24291">
    <property type="entry name" value="CYTOCHROME P450 FAMILY 4"/>
    <property type="match status" value="1"/>
</dbReference>
<dbReference type="SUPFAM" id="SSF48264">
    <property type="entry name" value="Cytochrome P450"/>
    <property type="match status" value="1"/>
</dbReference>
<dbReference type="Gene3D" id="1.10.630.10">
    <property type="entry name" value="Cytochrome P450"/>
    <property type="match status" value="1"/>
</dbReference>
<dbReference type="PRINTS" id="PR00385">
    <property type="entry name" value="P450"/>
</dbReference>
<evidence type="ECO:0000256" key="1">
    <source>
        <dbReference type="ARBA" id="ARBA00004586"/>
    </source>
</evidence>
<dbReference type="InterPro" id="IPR002401">
    <property type="entry name" value="Cyt_P450_E_grp-I"/>
</dbReference>
<keyword evidence="5" id="KW-0256">Endoplasmic reticulum</keyword>
<evidence type="ECO:0000256" key="4">
    <source>
        <dbReference type="ARBA" id="ARBA00022723"/>
    </source>
</evidence>
<reference evidence="11" key="3">
    <citation type="submission" date="2025-09" db="UniProtKB">
        <authorList>
            <consortium name="Ensembl"/>
        </authorList>
    </citation>
    <scope>IDENTIFICATION</scope>
</reference>
<evidence type="ECO:0000256" key="10">
    <source>
        <dbReference type="RuleBase" id="RU000461"/>
    </source>
</evidence>
<evidence type="ECO:0000256" key="7">
    <source>
        <dbReference type="ARBA" id="ARBA00023033"/>
    </source>
</evidence>
<dbReference type="PANTHER" id="PTHR24291:SF210">
    <property type="entry name" value="CYTOCHROME P450 FAMILY 4 SUBFAMILY F MEMBER 11"/>
    <property type="match status" value="1"/>
</dbReference>
<dbReference type="InParanoid" id="H3B9B2"/>
<dbReference type="HOGENOM" id="CLU_001570_5_1_1"/>
<dbReference type="InterPro" id="IPR050196">
    <property type="entry name" value="Cytochrome_P450_Monoox"/>
</dbReference>
<dbReference type="GO" id="GO:0016705">
    <property type="term" value="F:oxidoreductase activity, acting on paired donors, with incorporation or reduction of molecular oxygen"/>
    <property type="evidence" value="ECO:0007669"/>
    <property type="project" value="InterPro"/>
</dbReference>
<dbReference type="AlphaFoldDB" id="H3B9B2"/>
<organism evidence="11 12">
    <name type="scientific">Latimeria chalumnae</name>
    <name type="common">Coelacanth</name>
    <dbReference type="NCBI Taxonomy" id="7897"/>
    <lineage>
        <taxon>Eukaryota</taxon>
        <taxon>Metazoa</taxon>
        <taxon>Chordata</taxon>
        <taxon>Craniata</taxon>
        <taxon>Vertebrata</taxon>
        <taxon>Euteleostomi</taxon>
        <taxon>Coelacanthiformes</taxon>
        <taxon>Coelacanthidae</taxon>
        <taxon>Latimeria</taxon>
    </lineage>
</organism>
<comment type="subcellular location">
    <subcellularLocation>
        <location evidence="1">Endoplasmic reticulum membrane</location>
    </subcellularLocation>
</comment>
<dbReference type="GeneTree" id="ENSGT00940000155021"/>
<keyword evidence="7 10" id="KW-0503">Monooxygenase</keyword>
<keyword evidence="3 9" id="KW-0349">Heme</keyword>
<dbReference type="Bgee" id="ENSLACG00000016275">
    <property type="expression patterns" value="Expressed in pelvic fin and 6 other cell types or tissues"/>
</dbReference>
<dbReference type="GO" id="GO:0005789">
    <property type="term" value="C:endoplasmic reticulum membrane"/>
    <property type="evidence" value="ECO:0007669"/>
    <property type="project" value="UniProtKB-SubCell"/>
</dbReference>
<dbReference type="eggNOG" id="KOG0157">
    <property type="taxonomic scope" value="Eukaryota"/>
</dbReference>
<dbReference type="Proteomes" id="UP000008672">
    <property type="component" value="Unassembled WGS sequence"/>
</dbReference>
<evidence type="ECO:0000256" key="3">
    <source>
        <dbReference type="ARBA" id="ARBA00022617"/>
    </source>
</evidence>
<evidence type="ECO:0000256" key="2">
    <source>
        <dbReference type="ARBA" id="ARBA00010617"/>
    </source>
</evidence>
<dbReference type="STRING" id="7897.ENSLACP00000018483"/>
<dbReference type="OMA" id="VGYDAQM"/>
<comment type="cofactor">
    <cofactor evidence="9">
        <name>heme</name>
        <dbReference type="ChEBI" id="CHEBI:30413"/>
    </cofactor>
</comment>
<dbReference type="GO" id="GO:0005506">
    <property type="term" value="F:iron ion binding"/>
    <property type="evidence" value="ECO:0007669"/>
    <property type="project" value="InterPro"/>
</dbReference>
<dbReference type="FunFam" id="1.10.630.10:FF:000005">
    <property type="entry name" value="cytochrome P450 4F22 isoform X2"/>
    <property type="match status" value="1"/>
</dbReference>
<dbReference type="InterPro" id="IPR001128">
    <property type="entry name" value="Cyt_P450"/>
</dbReference>
<proteinExistence type="inferred from homology"/>
<evidence type="ECO:0000256" key="8">
    <source>
        <dbReference type="ARBA" id="ARBA00023136"/>
    </source>
</evidence>
<dbReference type="Pfam" id="PF00067">
    <property type="entry name" value="p450"/>
    <property type="match status" value="1"/>
</dbReference>
<sequence>VPLLQAKWHRRMAAVAEGTVILDMFDHVSLMTLDSLLMCTFSHNSNCQEKPSEYIAAIYELSALVLKREHYLPHHLDCVYYLSTNGRKFQRACQVVHKFTNDVVQLRRSALREQGNEAWLRSKQGKVMDFIDMLLLSKDEEGNGLSDEHLMAEVDTFMFEGHDTTASGISWVLYNLARHPQYQDKCREEITQLMQEKETKEFEWDDLSQLPFTTMCIKESLRLHSPVTSIARRCIEDVKLPDGRIIPKGVICIVSIFGTHHNPAVWEDPEVYNPFRFDPENSQSRSSHAFIPFSAGHRNCIGQNFAMTEIKVVIAMTLYRFRVMVDETKTIRRKPELILRAENGLWLKVEALRTLQ</sequence>
<keyword evidence="10" id="KW-0560">Oxidoreductase</keyword>
<evidence type="ECO:0000256" key="6">
    <source>
        <dbReference type="ARBA" id="ARBA00023004"/>
    </source>
</evidence>
<name>H3B9B2_LATCH</name>
<evidence type="ECO:0000256" key="5">
    <source>
        <dbReference type="ARBA" id="ARBA00022824"/>
    </source>
</evidence>
<accession>H3B9B2</accession>
<comment type="similarity">
    <text evidence="2 10">Belongs to the cytochrome P450 family.</text>
</comment>
<dbReference type="PRINTS" id="PR00463">
    <property type="entry name" value="EP450I"/>
</dbReference>
<dbReference type="GO" id="GO:0004497">
    <property type="term" value="F:monooxygenase activity"/>
    <property type="evidence" value="ECO:0007669"/>
    <property type="project" value="UniProtKB-KW"/>
</dbReference>
<protein>
    <submittedName>
        <fullName evidence="11">Cytochrome P450 family 4 subfamily F member 8</fullName>
    </submittedName>
</protein>
<evidence type="ECO:0000313" key="11">
    <source>
        <dbReference type="Ensembl" id="ENSLACP00000018483.1"/>
    </source>
</evidence>
<gene>
    <name evidence="11" type="primary">CYP4F8</name>
</gene>
<dbReference type="EMBL" id="AFYH01003719">
    <property type="status" value="NOT_ANNOTATED_CDS"/>
    <property type="molecule type" value="Genomic_DNA"/>
</dbReference>
<evidence type="ECO:0000313" key="12">
    <source>
        <dbReference type="Proteomes" id="UP000008672"/>
    </source>
</evidence>
<keyword evidence="12" id="KW-1185">Reference proteome</keyword>
<keyword evidence="4 9" id="KW-0479">Metal-binding</keyword>
<feature type="binding site" description="axial binding residue" evidence="9">
    <location>
        <position position="300"/>
    </location>
    <ligand>
        <name>heme</name>
        <dbReference type="ChEBI" id="CHEBI:30413"/>
    </ligand>
    <ligandPart>
        <name>Fe</name>
        <dbReference type="ChEBI" id="CHEBI:18248"/>
    </ligandPart>
</feature>
<dbReference type="PROSITE" id="PS00086">
    <property type="entry name" value="CYTOCHROME_P450"/>
    <property type="match status" value="1"/>
</dbReference>
<dbReference type="InterPro" id="IPR017972">
    <property type="entry name" value="Cyt_P450_CS"/>
</dbReference>
<reference evidence="12" key="1">
    <citation type="submission" date="2011-08" db="EMBL/GenBank/DDBJ databases">
        <title>The draft genome of Latimeria chalumnae.</title>
        <authorList>
            <person name="Di Palma F."/>
            <person name="Alfoldi J."/>
            <person name="Johnson J."/>
            <person name="Berlin A."/>
            <person name="Gnerre S."/>
            <person name="Jaffe D."/>
            <person name="MacCallum I."/>
            <person name="Young S."/>
            <person name="Walker B.J."/>
            <person name="Lander E."/>
            <person name="Lindblad-Toh K."/>
        </authorList>
    </citation>
    <scope>NUCLEOTIDE SEQUENCE [LARGE SCALE GENOMIC DNA]</scope>
    <source>
        <strain evidence="12">Wild caught</strain>
    </source>
</reference>
<keyword evidence="6 9" id="KW-0408">Iron</keyword>
<dbReference type="GO" id="GO:0020037">
    <property type="term" value="F:heme binding"/>
    <property type="evidence" value="ECO:0007669"/>
    <property type="project" value="InterPro"/>
</dbReference>
<reference evidence="11" key="2">
    <citation type="submission" date="2025-08" db="UniProtKB">
        <authorList>
            <consortium name="Ensembl"/>
        </authorList>
    </citation>
    <scope>IDENTIFICATION</scope>
</reference>
<keyword evidence="8" id="KW-0472">Membrane</keyword>
<evidence type="ECO:0000256" key="9">
    <source>
        <dbReference type="PIRSR" id="PIRSR602401-1"/>
    </source>
</evidence>
<dbReference type="InterPro" id="IPR036396">
    <property type="entry name" value="Cyt_P450_sf"/>
</dbReference>